<sequence>MIRADSSADHNWLQHFHGMIAVMRTFFHYGEAPALDVRLLVLVADELPNADDLTASPPVNNCSIASQPLSDRVNDLWAILPRVQSLFKRSASILQPDSIQYESTLRRLMSEILAFKAELRTWSSWQPEAMKPTTAVRFTQAYTLRFPAVEDLLCPITRADTYADYFVAGMWMSYRQCQLHLTNLLCRISRTLSKDPEAYDRSREHAKLQREVQDLVDDMYAAIPFMLVGEQIRGSRPEGSLWNHARPPMLLGGLDLQWTLFTASILDIVSSDVRRNIRSILLWIGENLGLGQATVLACMDTNPPGGVTAKGDALKWAGFLL</sequence>
<proteinExistence type="predicted"/>
<protein>
    <submittedName>
        <fullName evidence="1">Uncharacterized protein</fullName>
    </submittedName>
</protein>
<dbReference type="PANTHER" id="PTHR38791">
    <property type="entry name" value="ZN(II)2CYS6 TRANSCRIPTION FACTOR (EUROFUNG)-RELATED-RELATED"/>
    <property type="match status" value="1"/>
</dbReference>
<evidence type="ECO:0000313" key="2">
    <source>
        <dbReference type="Proteomes" id="UP000011761"/>
    </source>
</evidence>
<dbReference type="AlphaFoldDB" id="M2NI58"/>
<organism evidence="1 2">
    <name type="scientific">Baudoinia panamericana (strain UAMH 10762)</name>
    <name type="common">Angels' share fungus</name>
    <name type="synonym">Baudoinia compniacensis (strain UAMH 10762)</name>
    <dbReference type="NCBI Taxonomy" id="717646"/>
    <lineage>
        <taxon>Eukaryota</taxon>
        <taxon>Fungi</taxon>
        <taxon>Dikarya</taxon>
        <taxon>Ascomycota</taxon>
        <taxon>Pezizomycotina</taxon>
        <taxon>Dothideomycetes</taxon>
        <taxon>Dothideomycetidae</taxon>
        <taxon>Mycosphaerellales</taxon>
        <taxon>Teratosphaeriaceae</taxon>
        <taxon>Baudoinia</taxon>
    </lineage>
</organism>
<dbReference type="InterPro" id="IPR053175">
    <property type="entry name" value="DHMBA_Reg_Transcription_Factor"/>
</dbReference>
<gene>
    <name evidence="1" type="ORF">BAUCODRAFT_388100</name>
</gene>
<dbReference type="Proteomes" id="UP000011761">
    <property type="component" value="Unassembled WGS sequence"/>
</dbReference>
<dbReference type="GeneID" id="19113640"/>
<dbReference type="RefSeq" id="XP_007674081.1">
    <property type="nucleotide sequence ID" value="XM_007675891.1"/>
</dbReference>
<reference evidence="1 2" key="1">
    <citation type="journal article" date="2012" name="PLoS Pathog.">
        <title>Diverse lifestyles and strategies of plant pathogenesis encoded in the genomes of eighteen Dothideomycetes fungi.</title>
        <authorList>
            <person name="Ohm R.A."/>
            <person name="Feau N."/>
            <person name="Henrissat B."/>
            <person name="Schoch C.L."/>
            <person name="Horwitz B.A."/>
            <person name="Barry K.W."/>
            <person name="Condon B.J."/>
            <person name="Copeland A.C."/>
            <person name="Dhillon B."/>
            <person name="Glaser F."/>
            <person name="Hesse C.N."/>
            <person name="Kosti I."/>
            <person name="LaButti K."/>
            <person name="Lindquist E.A."/>
            <person name="Lucas S."/>
            <person name="Salamov A.A."/>
            <person name="Bradshaw R.E."/>
            <person name="Ciuffetti L."/>
            <person name="Hamelin R.C."/>
            <person name="Kema G.H.J."/>
            <person name="Lawrence C."/>
            <person name="Scott J.A."/>
            <person name="Spatafora J.W."/>
            <person name="Turgeon B.G."/>
            <person name="de Wit P.J.G.M."/>
            <person name="Zhong S."/>
            <person name="Goodwin S.B."/>
            <person name="Grigoriev I.V."/>
        </authorList>
    </citation>
    <scope>NUCLEOTIDE SEQUENCE [LARGE SCALE GENOMIC DNA]</scope>
    <source>
        <strain evidence="1 2">UAMH 10762</strain>
    </source>
</reference>
<evidence type="ECO:0000313" key="1">
    <source>
        <dbReference type="EMBL" id="EMC99034.1"/>
    </source>
</evidence>
<name>M2NI58_BAUPA</name>
<dbReference type="HOGENOM" id="CLU_865953_0_0_1"/>
<dbReference type="OrthoDB" id="3525185at2759"/>
<dbReference type="EMBL" id="KB445552">
    <property type="protein sequence ID" value="EMC99034.1"/>
    <property type="molecule type" value="Genomic_DNA"/>
</dbReference>
<keyword evidence="2" id="KW-1185">Reference proteome</keyword>
<dbReference type="KEGG" id="bcom:BAUCODRAFT_388100"/>
<dbReference type="PANTHER" id="PTHR38791:SF5">
    <property type="entry name" value="TRANSCRIPTION FACTOR DBAG-RELATED"/>
    <property type="match status" value="1"/>
</dbReference>
<accession>M2NI58</accession>